<feature type="transmembrane region" description="Helical" evidence="1">
    <location>
        <begin position="78"/>
        <end position="99"/>
    </location>
</feature>
<evidence type="ECO:0000256" key="1">
    <source>
        <dbReference type="SAM" id="Phobius"/>
    </source>
</evidence>
<dbReference type="KEGG" id="cyp:PCC8801_3603"/>
<feature type="transmembrane region" description="Helical" evidence="1">
    <location>
        <begin position="48"/>
        <end position="72"/>
    </location>
</feature>
<accession>B7K1M3</accession>
<keyword evidence="1" id="KW-0812">Transmembrane</keyword>
<name>B7K1M3_RIPO1</name>
<keyword evidence="3" id="KW-1185">Reference proteome</keyword>
<dbReference type="AlphaFoldDB" id="B7K1M3"/>
<dbReference type="STRING" id="41431.PCC8801_3603"/>
<proteinExistence type="predicted"/>
<sequence>MSQQNPQDWEQRLRDLEAEINEEVEPVPVRPFDPNQDSKSPFVRAMSWYQGLATPAKVGVAGIGIIAALSVLNTVLRLVTSLIMLGIVTAIFVALYKAFLSNKSS</sequence>
<organism evidence="2 3">
    <name type="scientific">Rippkaea orientalis (strain PCC 8801 / RF-1)</name>
    <name type="common">Cyanothece sp. (strain PCC 8801)</name>
    <dbReference type="NCBI Taxonomy" id="41431"/>
    <lineage>
        <taxon>Bacteria</taxon>
        <taxon>Bacillati</taxon>
        <taxon>Cyanobacteriota</taxon>
        <taxon>Cyanophyceae</taxon>
        <taxon>Oscillatoriophycideae</taxon>
        <taxon>Chroococcales</taxon>
        <taxon>Aphanothecaceae</taxon>
        <taxon>Rippkaea</taxon>
        <taxon>Rippkaea orientalis</taxon>
    </lineage>
</organism>
<evidence type="ECO:0000313" key="3">
    <source>
        <dbReference type="Proteomes" id="UP000008204"/>
    </source>
</evidence>
<dbReference type="OrthoDB" id="428433at2"/>
<dbReference type="eggNOG" id="ENOG5033BAI">
    <property type="taxonomic scope" value="Bacteria"/>
</dbReference>
<reference evidence="3" key="1">
    <citation type="journal article" date="2011" name="MBio">
        <title>Novel metabolic attributes of the genus Cyanothece, comprising a group of unicellular nitrogen-fixing Cyanobacteria.</title>
        <authorList>
            <person name="Bandyopadhyay A."/>
            <person name="Elvitigala T."/>
            <person name="Welsh E."/>
            <person name="Stockel J."/>
            <person name="Liberton M."/>
            <person name="Min H."/>
            <person name="Sherman L.A."/>
            <person name="Pakrasi H.B."/>
        </authorList>
    </citation>
    <scope>NUCLEOTIDE SEQUENCE [LARGE SCALE GENOMIC DNA]</scope>
    <source>
        <strain evidence="3">PCC 8801</strain>
    </source>
</reference>
<dbReference type="EMBL" id="CP001287">
    <property type="protein sequence ID" value="ACK67565.1"/>
    <property type="molecule type" value="Genomic_DNA"/>
</dbReference>
<dbReference type="Proteomes" id="UP000008204">
    <property type="component" value="Chromosome"/>
</dbReference>
<gene>
    <name evidence="2" type="ordered locus">PCC8801_3603</name>
</gene>
<dbReference type="RefSeq" id="WP_012596823.1">
    <property type="nucleotide sequence ID" value="NC_011726.1"/>
</dbReference>
<dbReference type="HOGENOM" id="CLU_169707_1_0_3"/>
<evidence type="ECO:0000313" key="2">
    <source>
        <dbReference type="EMBL" id="ACK67565.1"/>
    </source>
</evidence>
<keyword evidence="1" id="KW-0472">Membrane</keyword>
<keyword evidence="1" id="KW-1133">Transmembrane helix</keyword>
<protein>
    <submittedName>
        <fullName evidence="2">Uncharacterized protein</fullName>
    </submittedName>
</protein>